<keyword evidence="10" id="KW-1185">Reference proteome</keyword>
<dbReference type="Gene3D" id="3.40.1550.20">
    <property type="entry name" value="Transcriptional regulator MraZ domain"/>
    <property type="match status" value="1"/>
</dbReference>
<dbReference type="PANTHER" id="PTHR34701">
    <property type="entry name" value="TRANSCRIPTIONAL REGULATOR MRAZ"/>
    <property type="match status" value="1"/>
</dbReference>
<comment type="subunit">
    <text evidence="7">Forms oligomers.</text>
</comment>
<dbReference type="InterPro" id="IPR007159">
    <property type="entry name" value="SpoVT-AbrB_dom"/>
</dbReference>
<dbReference type="CDD" id="cd16320">
    <property type="entry name" value="MraZ_N"/>
    <property type="match status" value="1"/>
</dbReference>
<dbReference type="GO" id="GO:0000976">
    <property type="term" value="F:transcription cis-regulatory region binding"/>
    <property type="evidence" value="ECO:0007669"/>
    <property type="project" value="TreeGrafter"/>
</dbReference>
<dbReference type="InterPro" id="IPR003444">
    <property type="entry name" value="MraZ"/>
</dbReference>
<proteinExistence type="inferred from homology"/>
<evidence type="ECO:0000256" key="6">
    <source>
        <dbReference type="ARBA" id="ARBA00023163"/>
    </source>
</evidence>
<evidence type="ECO:0000256" key="4">
    <source>
        <dbReference type="ARBA" id="ARBA00023015"/>
    </source>
</evidence>
<dbReference type="EMBL" id="VIKS01000001">
    <property type="protein sequence ID" value="TQV89888.1"/>
    <property type="molecule type" value="Genomic_DNA"/>
</dbReference>
<dbReference type="SUPFAM" id="SSF89447">
    <property type="entry name" value="AbrB/MazE/MraZ-like"/>
    <property type="match status" value="1"/>
</dbReference>
<keyword evidence="4 7" id="KW-0805">Transcription regulation</keyword>
<sequence length="151" mass="17230">MFRGANSINLDSKGRIAIPAKYRSGILESCESHMIVTCDPYDNCLLIFTLEHWESTEADLQSLSNSKPLHRRLKRIMLAHATEVDMDSSGRLLIPGVLRERASLNKEVMLIGQGKTFQLWNETEWNKLTEEDLAVLSSDELDSEELPDLYY</sequence>
<dbReference type="HAMAP" id="MF_01008">
    <property type="entry name" value="MraZ"/>
    <property type="match status" value="1"/>
</dbReference>
<dbReference type="CDD" id="cd16321">
    <property type="entry name" value="MraZ_C"/>
    <property type="match status" value="1"/>
</dbReference>
<dbReference type="GO" id="GO:2000143">
    <property type="term" value="P:negative regulation of DNA-templated transcription initiation"/>
    <property type="evidence" value="ECO:0007669"/>
    <property type="project" value="TreeGrafter"/>
</dbReference>
<evidence type="ECO:0000256" key="1">
    <source>
        <dbReference type="ARBA" id="ARBA00013860"/>
    </source>
</evidence>
<dbReference type="InterPro" id="IPR035642">
    <property type="entry name" value="MraZ_N"/>
</dbReference>
<evidence type="ECO:0000256" key="5">
    <source>
        <dbReference type="ARBA" id="ARBA00023125"/>
    </source>
</evidence>
<evidence type="ECO:0000256" key="3">
    <source>
        <dbReference type="ARBA" id="ARBA00022737"/>
    </source>
</evidence>
<comment type="subcellular location">
    <subcellularLocation>
        <location evidence="7">Cytoplasm</location>
        <location evidence="7">Nucleoid</location>
    </subcellularLocation>
</comment>
<evidence type="ECO:0000259" key="8">
    <source>
        <dbReference type="PROSITE" id="PS51740"/>
    </source>
</evidence>
<dbReference type="InterPro" id="IPR038619">
    <property type="entry name" value="MraZ_sf"/>
</dbReference>
<protein>
    <recommendedName>
        <fullName evidence="1 7">Transcriptional regulator MraZ</fullName>
    </recommendedName>
</protein>
<dbReference type="Proteomes" id="UP000315439">
    <property type="component" value="Unassembled WGS sequence"/>
</dbReference>
<dbReference type="PANTHER" id="PTHR34701:SF1">
    <property type="entry name" value="TRANSCRIPTIONAL REGULATOR MRAZ"/>
    <property type="match status" value="1"/>
</dbReference>
<keyword evidence="5 7" id="KW-0238">DNA-binding</keyword>
<keyword evidence="3" id="KW-0677">Repeat</keyword>
<reference evidence="9 10" key="1">
    <citation type="submission" date="2019-07" db="EMBL/GenBank/DDBJ databases">
        <title>Draft genome for Aliikangiella sp. M105.</title>
        <authorList>
            <person name="Wang G."/>
        </authorList>
    </citation>
    <scope>NUCLEOTIDE SEQUENCE [LARGE SCALE GENOMIC DNA]</scope>
    <source>
        <strain evidence="9 10">M105</strain>
    </source>
</reference>
<feature type="domain" description="SpoVT-AbrB" evidence="8">
    <location>
        <begin position="81"/>
        <end position="124"/>
    </location>
</feature>
<comment type="similarity">
    <text evidence="7">Belongs to the MraZ family.</text>
</comment>
<dbReference type="GO" id="GO:0005737">
    <property type="term" value="C:cytoplasm"/>
    <property type="evidence" value="ECO:0007669"/>
    <property type="project" value="UniProtKB-UniRule"/>
</dbReference>
<gene>
    <name evidence="7 9" type="primary">mraZ</name>
    <name evidence="9" type="ORF">FLL46_02825</name>
</gene>
<dbReference type="InterPro" id="IPR037914">
    <property type="entry name" value="SpoVT-AbrB_sf"/>
</dbReference>
<dbReference type="Pfam" id="PF02381">
    <property type="entry name" value="MraZ"/>
    <property type="match status" value="2"/>
</dbReference>
<evidence type="ECO:0000313" key="10">
    <source>
        <dbReference type="Proteomes" id="UP000315439"/>
    </source>
</evidence>
<evidence type="ECO:0000256" key="2">
    <source>
        <dbReference type="ARBA" id="ARBA00022490"/>
    </source>
</evidence>
<keyword evidence="2 7" id="KW-0963">Cytoplasm</keyword>
<comment type="caution">
    <text evidence="9">The sequence shown here is derived from an EMBL/GenBank/DDBJ whole genome shotgun (WGS) entry which is preliminary data.</text>
</comment>
<keyword evidence="6 7" id="KW-0804">Transcription</keyword>
<dbReference type="InterPro" id="IPR020603">
    <property type="entry name" value="MraZ_dom"/>
</dbReference>
<evidence type="ECO:0000313" key="9">
    <source>
        <dbReference type="EMBL" id="TQV89888.1"/>
    </source>
</evidence>
<dbReference type="InterPro" id="IPR035644">
    <property type="entry name" value="MraZ_C"/>
</dbReference>
<dbReference type="AlphaFoldDB" id="A0A545UK96"/>
<organism evidence="9 10">
    <name type="scientific">Aliikangiella coralliicola</name>
    <dbReference type="NCBI Taxonomy" id="2592383"/>
    <lineage>
        <taxon>Bacteria</taxon>
        <taxon>Pseudomonadati</taxon>
        <taxon>Pseudomonadota</taxon>
        <taxon>Gammaproteobacteria</taxon>
        <taxon>Oceanospirillales</taxon>
        <taxon>Pleioneaceae</taxon>
        <taxon>Aliikangiella</taxon>
    </lineage>
</organism>
<dbReference type="GO" id="GO:0003700">
    <property type="term" value="F:DNA-binding transcription factor activity"/>
    <property type="evidence" value="ECO:0007669"/>
    <property type="project" value="UniProtKB-UniRule"/>
</dbReference>
<dbReference type="OrthoDB" id="9807753at2"/>
<dbReference type="NCBIfam" id="TIGR00242">
    <property type="entry name" value="division/cell wall cluster transcriptional repressor MraZ"/>
    <property type="match status" value="1"/>
</dbReference>
<dbReference type="GO" id="GO:0009295">
    <property type="term" value="C:nucleoid"/>
    <property type="evidence" value="ECO:0007669"/>
    <property type="project" value="UniProtKB-SubCell"/>
</dbReference>
<evidence type="ECO:0000256" key="7">
    <source>
        <dbReference type="HAMAP-Rule" id="MF_01008"/>
    </source>
</evidence>
<name>A0A545UK96_9GAMM</name>
<dbReference type="PROSITE" id="PS51740">
    <property type="entry name" value="SPOVT_ABRB"/>
    <property type="match status" value="1"/>
</dbReference>
<accession>A0A545UK96</accession>